<dbReference type="HOGENOM" id="CLU_1312014_0_0_1"/>
<evidence type="ECO:0000313" key="1">
    <source>
        <dbReference type="EMBL" id="EFJ17808.1"/>
    </source>
</evidence>
<dbReference type="Gramene" id="EFJ17808">
    <property type="protein sequence ID" value="EFJ17808"/>
    <property type="gene ID" value="SELMODRAFT_420770"/>
</dbReference>
<dbReference type="EMBL" id="GL377612">
    <property type="protein sequence ID" value="EFJ17808.1"/>
    <property type="molecule type" value="Genomic_DNA"/>
</dbReference>
<proteinExistence type="predicted"/>
<keyword evidence="2" id="KW-1185">Reference proteome</keyword>
<evidence type="ECO:0000313" key="2">
    <source>
        <dbReference type="Proteomes" id="UP000001514"/>
    </source>
</evidence>
<name>D8SD22_SELML</name>
<organism evidence="2">
    <name type="scientific">Selaginella moellendorffii</name>
    <name type="common">Spikemoss</name>
    <dbReference type="NCBI Taxonomy" id="88036"/>
    <lineage>
        <taxon>Eukaryota</taxon>
        <taxon>Viridiplantae</taxon>
        <taxon>Streptophyta</taxon>
        <taxon>Embryophyta</taxon>
        <taxon>Tracheophyta</taxon>
        <taxon>Lycopodiopsida</taxon>
        <taxon>Selaginellales</taxon>
        <taxon>Selaginellaceae</taxon>
        <taxon>Selaginella</taxon>
    </lineage>
</organism>
<accession>D8SD22</accession>
<dbReference type="InParanoid" id="D8SD22"/>
<protein>
    <submittedName>
        <fullName evidence="1">Uncharacterized protein</fullName>
    </submittedName>
</protein>
<reference evidence="1 2" key="1">
    <citation type="journal article" date="2011" name="Science">
        <title>The Selaginella genome identifies genetic changes associated with the evolution of vascular plants.</title>
        <authorList>
            <person name="Banks J.A."/>
            <person name="Nishiyama T."/>
            <person name="Hasebe M."/>
            <person name="Bowman J.L."/>
            <person name="Gribskov M."/>
            <person name="dePamphilis C."/>
            <person name="Albert V.A."/>
            <person name="Aono N."/>
            <person name="Aoyama T."/>
            <person name="Ambrose B.A."/>
            <person name="Ashton N.W."/>
            <person name="Axtell M.J."/>
            <person name="Barker E."/>
            <person name="Barker M.S."/>
            <person name="Bennetzen J.L."/>
            <person name="Bonawitz N.D."/>
            <person name="Chapple C."/>
            <person name="Cheng C."/>
            <person name="Correa L.G."/>
            <person name="Dacre M."/>
            <person name="DeBarry J."/>
            <person name="Dreyer I."/>
            <person name="Elias M."/>
            <person name="Engstrom E.M."/>
            <person name="Estelle M."/>
            <person name="Feng L."/>
            <person name="Finet C."/>
            <person name="Floyd S.K."/>
            <person name="Frommer W.B."/>
            <person name="Fujita T."/>
            <person name="Gramzow L."/>
            <person name="Gutensohn M."/>
            <person name="Harholt J."/>
            <person name="Hattori M."/>
            <person name="Heyl A."/>
            <person name="Hirai T."/>
            <person name="Hiwatashi Y."/>
            <person name="Ishikawa M."/>
            <person name="Iwata M."/>
            <person name="Karol K.G."/>
            <person name="Koehler B."/>
            <person name="Kolukisaoglu U."/>
            <person name="Kubo M."/>
            <person name="Kurata T."/>
            <person name="Lalonde S."/>
            <person name="Li K."/>
            <person name="Li Y."/>
            <person name="Litt A."/>
            <person name="Lyons E."/>
            <person name="Manning G."/>
            <person name="Maruyama T."/>
            <person name="Michael T.P."/>
            <person name="Mikami K."/>
            <person name="Miyazaki S."/>
            <person name="Morinaga S."/>
            <person name="Murata T."/>
            <person name="Mueller-Roeber B."/>
            <person name="Nelson D.R."/>
            <person name="Obara M."/>
            <person name="Oguri Y."/>
            <person name="Olmstead R.G."/>
            <person name="Onodera N."/>
            <person name="Petersen B.L."/>
            <person name="Pils B."/>
            <person name="Prigge M."/>
            <person name="Rensing S.A."/>
            <person name="Riano-Pachon D.M."/>
            <person name="Roberts A.W."/>
            <person name="Sato Y."/>
            <person name="Scheller H.V."/>
            <person name="Schulz B."/>
            <person name="Schulz C."/>
            <person name="Shakirov E.V."/>
            <person name="Shibagaki N."/>
            <person name="Shinohara N."/>
            <person name="Shippen D.E."/>
            <person name="Soerensen I."/>
            <person name="Sotooka R."/>
            <person name="Sugimoto N."/>
            <person name="Sugita M."/>
            <person name="Sumikawa N."/>
            <person name="Tanurdzic M."/>
            <person name="Theissen G."/>
            <person name="Ulvskov P."/>
            <person name="Wakazuki S."/>
            <person name="Weng J.K."/>
            <person name="Willats W.W."/>
            <person name="Wipf D."/>
            <person name="Wolf P.G."/>
            <person name="Yang L."/>
            <person name="Zimmer A.D."/>
            <person name="Zhu Q."/>
            <person name="Mitros T."/>
            <person name="Hellsten U."/>
            <person name="Loque D."/>
            <person name="Otillar R."/>
            <person name="Salamov A."/>
            <person name="Schmutz J."/>
            <person name="Shapiro H."/>
            <person name="Lindquist E."/>
            <person name="Lucas S."/>
            <person name="Rokhsar D."/>
            <person name="Grigoriev I.V."/>
        </authorList>
    </citation>
    <scope>NUCLEOTIDE SEQUENCE [LARGE SCALE GENOMIC DNA]</scope>
</reference>
<dbReference type="KEGG" id="smo:SELMODRAFT_420770"/>
<sequence length="210" mass="23736">MLTEEFDGPYTEEELNTWIAQANLPASALLDLDNLTGGAPRLLRFYGECGGDRQQWLKRIKAKYEDKLWTEFVGKLDSKEDLVSAINMISGSVTVLSNPGRDPVNRSSSSWYRCSIITPLSSRLLFIIPVEKRVTGTREERKTEARTSKCEGLEQSIDLLNASWECRYETLAESPSTLSSAISVGIHEPRRRKILEVVRCEQLEIDATHQ</sequence>
<dbReference type="Proteomes" id="UP000001514">
    <property type="component" value="Unassembled WGS sequence"/>
</dbReference>
<gene>
    <name evidence="1" type="ORF">SELMODRAFT_420770</name>
</gene>
<dbReference type="AlphaFoldDB" id="D8SD22"/>